<dbReference type="EMBL" id="QXGE01002317">
    <property type="protein sequence ID" value="KAE9282940.1"/>
    <property type="molecule type" value="Genomic_DNA"/>
</dbReference>
<feature type="region of interest" description="Disordered" evidence="1">
    <location>
        <begin position="79"/>
        <end position="152"/>
    </location>
</feature>
<dbReference type="EMBL" id="QXGB01000609">
    <property type="protein sequence ID" value="KAE9209226.1"/>
    <property type="molecule type" value="Genomic_DNA"/>
</dbReference>
<reference evidence="9 10" key="1">
    <citation type="submission" date="2018-08" db="EMBL/GenBank/DDBJ databases">
        <title>Genomic investigation of the strawberry pathogen Phytophthora fragariae indicates pathogenicity is determined by transcriptional variation in three key races.</title>
        <authorList>
            <person name="Adams T.M."/>
            <person name="Armitage A.D."/>
            <person name="Sobczyk M.K."/>
            <person name="Bates H.J."/>
            <person name="Dunwell J.M."/>
            <person name="Nellist C.F."/>
            <person name="Harrison R.J."/>
        </authorList>
    </citation>
    <scope>NUCLEOTIDE SEQUENCE [LARGE SCALE GENOMIC DNA]</scope>
    <source>
        <strain evidence="8 11">A4</strain>
        <strain evidence="6 12">BC-1</strain>
        <strain evidence="7 10">NOV-27</strain>
        <strain evidence="5 13">NOV-5</strain>
        <strain evidence="4 14">NOV-71</strain>
        <strain evidence="2 9">NOV-9</strain>
        <strain evidence="3 15">SCRP245</strain>
    </source>
</reference>
<name>A0A6A3E110_9STRA</name>
<dbReference type="Proteomes" id="UP000440367">
    <property type="component" value="Unassembled WGS sequence"/>
</dbReference>
<keyword evidence="10" id="KW-1185">Reference proteome</keyword>
<dbReference type="Proteomes" id="UP000433483">
    <property type="component" value="Unassembled WGS sequence"/>
</dbReference>
<evidence type="ECO:0000313" key="6">
    <source>
        <dbReference type="EMBL" id="KAE9190696.1"/>
    </source>
</evidence>
<feature type="compositionally biased region" description="Pro residues" evidence="1">
    <location>
        <begin position="125"/>
        <end position="142"/>
    </location>
</feature>
<dbReference type="CDD" id="cd00024">
    <property type="entry name" value="CD_CSD"/>
    <property type="match status" value="1"/>
</dbReference>
<dbReference type="EMBL" id="QXFW01002395">
    <property type="protein sequence ID" value="KAE8978977.1"/>
    <property type="molecule type" value="Genomic_DNA"/>
</dbReference>
<evidence type="ECO:0000313" key="9">
    <source>
        <dbReference type="Proteomes" id="UP000429523"/>
    </source>
</evidence>
<evidence type="ECO:0000313" key="2">
    <source>
        <dbReference type="EMBL" id="KAE8925361.1"/>
    </source>
</evidence>
<sequence length="216" mass="23719">MSHRKTFRAVCVEHLRAQKRYMTDQASRDLRRRLLQELPESVSQDEVAAMARSILDQIPAKRITLPVLNTFLNRQVIRPQGAGEGQERSGGPATVMQPEDTAGSATAVVATTSNVQTAASATSPRSPPGTPPPMQRSAPPAPSHRTGNGVSRPRVFPANAEAAYPYAALLGQRIVEGGLEIRVQWEPTWEPADNFSREEVAAMQTEMRNQRCARRL</sequence>
<dbReference type="EMBL" id="QXGD01002290">
    <property type="protein sequence ID" value="KAE9190696.1"/>
    <property type="molecule type" value="Genomic_DNA"/>
</dbReference>
<dbReference type="Proteomes" id="UP000440732">
    <property type="component" value="Unassembled WGS sequence"/>
</dbReference>
<evidence type="ECO:0000313" key="3">
    <source>
        <dbReference type="EMBL" id="KAE8978977.1"/>
    </source>
</evidence>
<feature type="compositionally biased region" description="Low complexity" evidence="1">
    <location>
        <begin position="101"/>
        <end position="124"/>
    </location>
</feature>
<protein>
    <submittedName>
        <fullName evidence="2">Uncharacterized protein</fullName>
    </submittedName>
</protein>
<evidence type="ECO:0000313" key="10">
    <source>
        <dbReference type="Proteomes" id="UP000433483"/>
    </source>
</evidence>
<evidence type="ECO:0000313" key="8">
    <source>
        <dbReference type="EMBL" id="KAE9282940.1"/>
    </source>
</evidence>
<evidence type="ECO:0000313" key="11">
    <source>
        <dbReference type="Proteomes" id="UP000437068"/>
    </source>
</evidence>
<evidence type="ECO:0000256" key="1">
    <source>
        <dbReference type="SAM" id="MobiDB-lite"/>
    </source>
</evidence>
<dbReference type="EMBL" id="QXFZ01002271">
    <property type="protein sequence ID" value="KAE9078830.1"/>
    <property type="molecule type" value="Genomic_DNA"/>
</dbReference>
<dbReference type="Proteomes" id="UP000441208">
    <property type="component" value="Unassembled WGS sequence"/>
</dbReference>
<proteinExistence type="predicted"/>
<organism evidence="2 9">
    <name type="scientific">Phytophthora fragariae</name>
    <dbReference type="NCBI Taxonomy" id="53985"/>
    <lineage>
        <taxon>Eukaryota</taxon>
        <taxon>Sar</taxon>
        <taxon>Stramenopiles</taxon>
        <taxon>Oomycota</taxon>
        <taxon>Peronosporomycetes</taxon>
        <taxon>Peronosporales</taxon>
        <taxon>Peronosporaceae</taxon>
        <taxon>Phytophthora</taxon>
    </lineage>
</organism>
<comment type="caution">
    <text evidence="2">The sequence shown here is derived from an EMBL/GenBank/DDBJ whole genome shotgun (WGS) entry which is preliminary data.</text>
</comment>
<dbReference type="Proteomes" id="UP000429523">
    <property type="component" value="Unassembled WGS sequence"/>
</dbReference>
<evidence type="ECO:0000313" key="12">
    <source>
        <dbReference type="Proteomes" id="UP000440367"/>
    </source>
</evidence>
<gene>
    <name evidence="8" type="ORF">PF001_g23077</name>
    <name evidence="6" type="ORF">PF002_g24702</name>
    <name evidence="7" type="ORF">PF005_g11907</name>
    <name evidence="5" type="ORF">PF006_g23529</name>
    <name evidence="4" type="ORF">PF007_g23693</name>
    <name evidence="2" type="ORF">PF009_g24429</name>
    <name evidence="3" type="ORF">PF011_g23032</name>
</gene>
<dbReference type="EMBL" id="QXGF01002283">
    <property type="protein sequence ID" value="KAE8925361.1"/>
    <property type="molecule type" value="Genomic_DNA"/>
</dbReference>
<evidence type="ECO:0000313" key="15">
    <source>
        <dbReference type="Proteomes" id="UP000460718"/>
    </source>
</evidence>
<dbReference type="Proteomes" id="UP000437068">
    <property type="component" value="Unassembled WGS sequence"/>
</dbReference>
<evidence type="ECO:0000313" key="7">
    <source>
        <dbReference type="EMBL" id="KAE9209226.1"/>
    </source>
</evidence>
<dbReference type="EMBL" id="QXGA01002443">
    <property type="protein sequence ID" value="KAE9097650.1"/>
    <property type="molecule type" value="Genomic_DNA"/>
</dbReference>
<dbReference type="Proteomes" id="UP000460718">
    <property type="component" value="Unassembled WGS sequence"/>
</dbReference>
<evidence type="ECO:0000313" key="5">
    <source>
        <dbReference type="EMBL" id="KAE9097650.1"/>
    </source>
</evidence>
<dbReference type="AlphaFoldDB" id="A0A6A3E110"/>
<dbReference type="OrthoDB" id="10590376at2759"/>
<evidence type="ECO:0000313" key="4">
    <source>
        <dbReference type="EMBL" id="KAE9078830.1"/>
    </source>
</evidence>
<evidence type="ECO:0000313" key="14">
    <source>
        <dbReference type="Proteomes" id="UP000441208"/>
    </source>
</evidence>
<evidence type="ECO:0000313" key="13">
    <source>
        <dbReference type="Proteomes" id="UP000440732"/>
    </source>
</evidence>
<accession>A0A6A3E110</accession>